<name>A0A7V4WKE8_9BACT</name>
<dbReference type="GO" id="GO:0005764">
    <property type="term" value="C:lysosome"/>
    <property type="evidence" value="ECO:0007669"/>
    <property type="project" value="TreeGrafter"/>
</dbReference>
<dbReference type="InterPro" id="IPR028212">
    <property type="entry name" value="GHL6"/>
</dbReference>
<dbReference type="PANTHER" id="PTHR10030:SF37">
    <property type="entry name" value="ALPHA-L-FUCOSIDASE-RELATED"/>
    <property type="match status" value="1"/>
</dbReference>
<dbReference type="InterPro" id="IPR017853">
    <property type="entry name" value="GH"/>
</dbReference>
<proteinExistence type="predicted"/>
<evidence type="ECO:0000259" key="1">
    <source>
        <dbReference type="Pfam" id="PF08532"/>
    </source>
</evidence>
<dbReference type="CDD" id="cd03143">
    <property type="entry name" value="A4_beta-galactosidase_middle_domain"/>
    <property type="match status" value="1"/>
</dbReference>
<comment type="caution">
    <text evidence="2">The sequence shown here is derived from an EMBL/GenBank/DDBJ whole genome shotgun (WGS) entry which is preliminary data.</text>
</comment>
<dbReference type="Gene3D" id="3.20.20.80">
    <property type="entry name" value="Glycosidases"/>
    <property type="match status" value="1"/>
</dbReference>
<dbReference type="GO" id="GO:0004560">
    <property type="term" value="F:alpha-L-fucosidase activity"/>
    <property type="evidence" value="ECO:0007669"/>
    <property type="project" value="InterPro"/>
</dbReference>
<sequence length="670" mass="76314">MAKIRFRGVHLDFHTSPLIPDVGADFDAEEFARTLKEAHVDSINIFSKCHHGYCYYPTKVGTPHPSLKRDLLGEMVEALHRYDIRCVVYTSVAWDELAASTHPEWRQVDQEGKFIGRGPLESKGWQYLCLNAQEYIDYVCAQVEEVLTLYDVDGIWYDIIVQHSSGCFCHNCQKSMRAKGLHIDSREDRLVHNLEVERKAMARLYGVVKRKKPDALVVFNSRMRLQSNPNKGIRPEQEYMTHFEIESLPTGGWGYLHFPVFARYCAPLGKEIVGQTGRFHISWGDFGGLKGRAALEYECFRSLALGAKCSVGDQLHPRGKLDSATYKLIGSVYAQVKEKEPWCHDAELQADIGVLVCEETEGPIPLFGIGKAVGQDSDEGATLLLTELKHQFHLIDRESDFSRYSLIVAPDRVLFDEELTQKVRGFLRRGGALLLTHESGLDPEKRDFALAELGLQYLGPSPFEREFVRIHESFDSLDPSYDYVLYERGSKVKLKGAGEVLGKAVHPYFNRTWETFCSHRQTPPAYLTDEPVIVQVGQVIYISHPLFAMYRKWGYPVYRLILQECLQRLLPNPLLRVSNFPIQGEATVLKREDQLVLHLLYYPMGSKGRIDMVEDCIPITGVEVALRTPFSPKEVRTVPELENLSFEYDGKYVYFVVPQVKGHQMVAIGL</sequence>
<dbReference type="InterPro" id="IPR029062">
    <property type="entry name" value="Class_I_gatase-like"/>
</dbReference>
<dbReference type="SUPFAM" id="SSF51445">
    <property type="entry name" value="(Trans)glycosidases"/>
    <property type="match status" value="1"/>
</dbReference>
<feature type="domain" description="Beta-galactosidase trimerisation" evidence="1">
    <location>
        <begin position="388"/>
        <end position="543"/>
    </location>
</feature>
<dbReference type="EMBL" id="DTIY01000006">
    <property type="protein sequence ID" value="HGY38357.1"/>
    <property type="molecule type" value="Genomic_DNA"/>
</dbReference>
<dbReference type="AlphaFoldDB" id="A0A7V4WKE8"/>
<dbReference type="InterPro" id="IPR013738">
    <property type="entry name" value="Beta_galactosidase_Trimer"/>
</dbReference>
<dbReference type="Gene3D" id="3.40.50.880">
    <property type="match status" value="1"/>
</dbReference>
<dbReference type="GO" id="GO:0006004">
    <property type="term" value="P:fucose metabolic process"/>
    <property type="evidence" value="ECO:0007669"/>
    <property type="project" value="TreeGrafter"/>
</dbReference>
<dbReference type="PANTHER" id="PTHR10030">
    <property type="entry name" value="ALPHA-L-FUCOSIDASE"/>
    <property type="match status" value="1"/>
</dbReference>
<protein>
    <submittedName>
        <fullName evidence="2">Beta-galactosidase</fullName>
    </submittedName>
</protein>
<evidence type="ECO:0000313" key="2">
    <source>
        <dbReference type="EMBL" id="HGY38357.1"/>
    </source>
</evidence>
<gene>
    <name evidence="2" type="ORF">ENW11_00880</name>
</gene>
<dbReference type="InterPro" id="IPR000933">
    <property type="entry name" value="Glyco_hydro_29"/>
</dbReference>
<dbReference type="SUPFAM" id="SSF52317">
    <property type="entry name" value="Class I glutamine amidotransferase-like"/>
    <property type="match status" value="1"/>
</dbReference>
<dbReference type="Pfam" id="PF08532">
    <property type="entry name" value="Glyco_hydro_42M"/>
    <property type="match status" value="1"/>
</dbReference>
<accession>A0A7V4WKE8</accession>
<dbReference type="GO" id="GO:0016139">
    <property type="term" value="P:glycoside catabolic process"/>
    <property type="evidence" value="ECO:0007669"/>
    <property type="project" value="TreeGrafter"/>
</dbReference>
<dbReference type="Pfam" id="PF14871">
    <property type="entry name" value="GHL6"/>
    <property type="match status" value="1"/>
</dbReference>
<reference evidence="2" key="1">
    <citation type="journal article" date="2020" name="mSystems">
        <title>Genome- and Community-Level Interaction Insights into Carbon Utilization and Element Cycling Functions of Hydrothermarchaeota in Hydrothermal Sediment.</title>
        <authorList>
            <person name="Zhou Z."/>
            <person name="Liu Y."/>
            <person name="Xu W."/>
            <person name="Pan J."/>
            <person name="Luo Z.H."/>
            <person name="Li M."/>
        </authorList>
    </citation>
    <scope>NUCLEOTIDE SEQUENCE [LARGE SCALE GENOMIC DNA]</scope>
    <source>
        <strain evidence="2">SpSt-82</strain>
    </source>
</reference>
<dbReference type="GO" id="GO:0004565">
    <property type="term" value="F:beta-galactosidase activity"/>
    <property type="evidence" value="ECO:0007669"/>
    <property type="project" value="InterPro"/>
</dbReference>
<organism evidence="2">
    <name type="scientific">Candidatus Caldatribacterium saccharofermentans</name>
    <dbReference type="NCBI Taxonomy" id="1454753"/>
    <lineage>
        <taxon>Bacteria</taxon>
        <taxon>Pseudomonadati</taxon>
        <taxon>Atribacterota</taxon>
        <taxon>Atribacteria</taxon>
        <taxon>Atribacterales</taxon>
        <taxon>Candidatus Caldatribacteriaceae</taxon>
        <taxon>Candidatus Caldatribacterium</taxon>
    </lineage>
</organism>